<dbReference type="AlphaFoldDB" id="A0A5M8PTA2"/>
<comment type="caution">
    <text evidence="3">The sequence shown here is derived from an EMBL/GenBank/DDBJ whole genome shotgun (WGS) entry which is preliminary data.</text>
</comment>
<feature type="compositionally biased region" description="Low complexity" evidence="2">
    <location>
        <begin position="95"/>
        <end position="104"/>
    </location>
</feature>
<dbReference type="Proteomes" id="UP000324767">
    <property type="component" value="Unassembled WGS sequence"/>
</dbReference>
<proteinExistence type="predicted"/>
<feature type="region of interest" description="Disordered" evidence="2">
    <location>
        <begin position="120"/>
        <end position="149"/>
    </location>
</feature>
<feature type="compositionally biased region" description="Polar residues" evidence="2">
    <location>
        <begin position="123"/>
        <end position="133"/>
    </location>
</feature>
<feature type="region of interest" description="Disordered" evidence="2">
    <location>
        <begin position="168"/>
        <end position="312"/>
    </location>
</feature>
<feature type="coiled-coil region" evidence="1">
    <location>
        <begin position="365"/>
        <end position="430"/>
    </location>
</feature>
<evidence type="ECO:0000256" key="1">
    <source>
        <dbReference type="SAM" id="Coils"/>
    </source>
</evidence>
<feature type="compositionally biased region" description="Pro residues" evidence="2">
    <location>
        <begin position="301"/>
        <end position="312"/>
    </location>
</feature>
<name>A0A5M8PTA2_9LECA</name>
<feature type="compositionally biased region" description="Polar residues" evidence="2">
    <location>
        <begin position="279"/>
        <end position="294"/>
    </location>
</feature>
<feature type="region of interest" description="Disordered" evidence="2">
    <location>
        <begin position="76"/>
        <end position="104"/>
    </location>
</feature>
<protein>
    <submittedName>
        <fullName evidence="3">Uncharacterized protein</fullName>
    </submittedName>
</protein>
<gene>
    <name evidence="3" type="ORF">FRX48_04372</name>
</gene>
<sequence>MLIGNSPAAYQPIAFQSAGLQPQKRSSSPLPALITLSSSSASLVSSTARVFPNVAGTRIERSSLTYSQMFDIPSTSNKDWKVHKRSKSSPQIDESSGSFRSGWDSSTLGNGFQGILAAPPAALTSNPTRQDPQPTIEEKARPKQPRPHQRQLTEILSFHKLPALHIRSTASSPTRASTKHNTLQSPLKESDFQWSTQPSPHLSSTNERRSFIPTLTGDKSGQIRTEDKGGKLADWFRGESEPVNLGVLPSPTKEKPDPLEAMSSPAASRPPLSHHRKSTSQLSTKSPNTSTSRFTFFKPKAPAPQPLQPSAPPDDEFLTLDITAALFPQGPLTPSSPPSFQTLLQNAESVLQRLQTAYKQRTTSLHDLTASYSAQAEELSEAETRARHLKQQLNNVTHKLAEQDAAMMNLVDELAREKQLRREEEEARKRSVKLVRTCAAEGDNDGLEEERSKFGRHGNRGSVASDSGFESEDESSACSVFSSSSKCQDMVTSPCPSLSSASDTTSPELHQAEFLTITPARPRPAMPPQRGSMFQKVLGMNGTSGSGLSTPKLDEFSRPNCRTCQGVKASEAWKVVSILKEENKGLKERVGHLEGAVEGCLEMVGGM</sequence>
<feature type="compositionally biased region" description="Polar residues" evidence="2">
    <location>
        <begin position="179"/>
        <end position="205"/>
    </location>
</feature>
<feature type="region of interest" description="Disordered" evidence="2">
    <location>
        <begin position="442"/>
        <end position="471"/>
    </location>
</feature>
<reference evidence="3 4" key="1">
    <citation type="submission" date="2019-09" db="EMBL/GenBank/DDBJ databases">
        <title>The hologenome of the rock-dwelling lichen Lasallia pustulata.</title>
        <authorList>
            <person name="Greshake Tzovaras B."/>
            <person name="Segers F."/>
            <person name="Bicker A."/>
            <person name="Dal Grande F."/>
            <person name="Otte J."/>
            <person name="Hankeln T."/>
            <person name="Schmitt I."/>
            <person name="Ebersberger I."/>
        </authorList>
    </citation>
    <scope>NUCLEOTIDE SEQUENCE [LARGE SCALE GENOMIC DNA]</scope>
    <source>
        <strain evidence="3">A1-1</strain>
    </source>
</reference>
<dbReference type="OrthoDB" id="5377009at2759"/>
<feature type="compositionally biased region" description="Basic and acidic residues" evidence="2">
    <location>
        <begin position="224"/>
        <end position="240"/>
    </location>
</feature>
<accession>A0A5M8PTA2</accession>
<evidence type="ECO:0000256" key="2">
    <source>
        <dbReference type="SAM" id="MobiDB-lite"/>
    </source>
</evidence>
<keyword evidence="1" id="KW-0175">Coiled coil</keyword>
<evidence type="ECO:0000313" key="3">
    <source>
        <dbReference type="EMBL" id="KAA6412220.1"/>
    </source>
</evidence>
<organism evidence="3 4">
    <name type="scientific">Lasallia pustulata</name>
    <dbReference type="NCBI Taxonomy" id="136370"/>
    <lineage>
        <taxon>Eukaryota</taxon>
        <taxon>Fungi</taxon>
        <taxon>Dikarya</taxon>
        <taxon>Ascomycota</taxon>
        <taxon>Pezizomycotina</taxon>
        <taxon>Lecanoromycetes</taxon>
        <taxon>OSLEUM clade</taxon>
        <taxon>Umbilicariomycetidae</taxon>
        <taxon>Umbilicariales</taxon>
        <taxon>Umbilicariaceae</taxon>
        <taxon>Lasallia</taxon>
    </lineage>
</organism>
<evidence type="ECO:0000313" key="4">
    <source>
        <dbReference type="Proteomes" id="UP000324767"/>
    </source>
</evidence>
<dbReference type="EMBL" id="VXIT01000006">
    <property type="protein sequence ID" value="KAA6412220.1"/>
    <property type="molecule type" value="Genomic_DNA"/>
</dbReference>